<dbReference type="PANTHER" id="PTHR31669:SF307">
    <property type="entry name" value="PROTEIN FAR1-RELATED SEQUENCE"/>
    <property type="match status" value="1"/>
</dbReference>
<dbReference type="EMBL" id="OZ075145">
    <property type="protein sequence ID" value="CAL5048748.1"/>
    <property type="molecule type" value="Genomic_DNA"/>
</dbReference>
<evidence type="ECO:0000256" key="1">
    <source>
        <dbReference type="ARBA" id="ARBA00005889"/>
    </source>
</evidence>
<keyword evidence="6" id="KW-0539">Nucleus</keyword>
<feature type="compositionally biased region" description="Basic residues" evidence="7">
    <location>
        <begin position="1"/>
        <end position="10"/>
    </location>
</feature>
<evidence type="ECO:0000256" key="4">
    <source>
        <dbReference type="ARBA" id="ARBA00022833"/>
    </source>
</evidence>
<dbReference type="InterPro" id="IPR006564">
    <property type="entry name" value="Znf_PMZ"/>
</dbReference>
<dbReference type="PANTHER" id="PTHR31669">
    <property type="entry name" value="PROTEIN FAR1-RELATED SEQUENCE 10-RELATED"/>
    <property type="match status" value="1"/>
</dbReference>
<keyword evidence="10" id="KW-1185">Reference proteome</keyword>
<evidence type="ECO:0000313" key="9">
    <source>
        <dbReference type="EMBL" id="CAL5048748.1"/>
    </source>
</evidence>
<comment type="subcellular location">
    <subcellularLocation>
        <location evidence="6">Nucleus</location>
    </subcellularLocation>
</comment>
<dbReference type="PROSITE" id="PS50966">
    <property type="entry name" value="ZF_SWIM"/>
    <property type="match status" value="1"/>
</dbReference>
<evidence type="ECO:0000256" key="5">
    <source>
        <dbReference type="PROSITE-ProRule" id="PRU00325"/>
    </source>
</evidence>
<dbReference type="GO" id="GO:0005634">
    <property type="term" value="C:nucleus"/>
    <property type="evidence" value="ECO:0007669"/>
    <property type="project" value="UniProtKB-SubCell"/>
</dbReference>
<sequence length="830" mass="96045">MVGWKKRRRVKDGANRDKSRTPKGMGTAERAMRKYCELKANGLEPKYIFEPSVGLTFDSEQEAIDFYNLHSWEVGFGTKKGSWVLNNDGYQTLREVVCQRQGFDKRTKAKTKGCNCKAMIRLHRTEDDGWFISAYVKEHNHGFSATDAEKREWNSHGRIEQTVRDMVKHLRENNVTLSKLHCIMGSMYGSMENIPFTRRSLRTICAQIAREQRDDDIRKTLELFRTMREQDPGFQFSVQLDKKDQVKTLIWANGKSRSDYSCFGDVVTFDTTYTTNLYKMPFGLFVGVNNHFQSTIFGGVFMRDETSESFKWVFKEFLTLMGGVHPQTILTDQCRAMEIAILEIMPETTHLWCKWHVFKDARIELGPTYRENSAFRDDFHKVITEMLTVSEFKSAWKQLLTKYKLKGHHFMVKSYDKRKKWAKCYNKGKFCAGMTSTQRSESANNMLKNVVPRNSSMNRFVSNINKLLYARYAEEQTAEHDTKQNVRVDQRVWPVERHAMQVYTSKVYDIFGKEMNKTKSYVIHQGHNLDEFIVRHVRPDIVEKYRRSEFKVKCLNNGAKYNCDCGLSEHVGLLCCHILRVFIHLGVSTIPEAHIMQRWTRNARDLIPLNLRVHNYKPQSDYTKLLQQSRIHGKALEVARKGNHDYGTYEIGMKHLQIALKEIEEYIEDQKNGKLHGENSNGNTLSTWEGNSDNEAVSANRYGASGSCAGMSDDEVMRIKAPPKPITMGRPRTQRYLSLGDRIGKKGARPRVKKAGGKIVGTRITRHCTRCKGTDHDRRTCKKKEDKDSWKGKKKELSYVSDKELPNDDDTESDNGMYDASDSEAYSESE</sequence>
<evidence type="ECO:0000313" key="10">
    <source>
        <dbReference type="Proteomes" id="UP001497457"/>
    </source>
</evidence>
<evidence type="ECO:0000259" key="8">
    <source>
        <dbReference type="PROSITE" id="PS50966"/>
    </source>
</evidence>
<dbReference type="GO" id="GO:0006355">
    <property type="term" value="P:regulation of DNA-templated transcription"/>
    <property type="evidence" value="ECO:0007669"/>
    <property type="project" value="UniProtKB-UniRule"/>
</dbReference>
<feature type="region of interest" description="Disordered" evidence="7">
    <location>
        <begin position="1"/>
        <end position="27"/>
    </location>
</feature>
<dbReference type="Proteomes" id="UP001497457">
    <property type="component" value="Chromosome 35b"/>
</dbReference>
<dbReference type="Pfam" id="PF03101">
    <property type="entry name" value="FAR1"/>
    <property type="match status" value="1"/>
</dbReference>
<keyword evidence="3 5" id="KW-0863">Zinc-finger</keyword>
<evidence type="ECO:0000256" key="2">
    <source>
        <dbReference type="ARBA" id="ARBA00022723"/>
    </source>
</evidence>
<keyword evidence="2 6" id="KW-0479">Metal-binding</keyword>
<evidence type="ECO:0000256" key="7">
    <source>
        <dbReference type="SAM" id="MobiDB-lite"/>
    </source>
</evidence>
<dbReference type="InterPro" id="IPR018289">
    <property type="entry name" value="MULE_transposase_dom"/>
</dbReference>
<dbReference type="Pfam" id="PF10551">
    <property type="entry name" value="MULE"/>
    <property type="match status" value="1"/>
</dbReference>
<keyword evidence="4 6" id="KW-0862">Zinc</keyword>
<name>A0ABC9E1G9_9POAL</name>
<feature type="region of interest" description="Disordered" evidence="7">
    <location>
        <begin position="772"/>
        <end position="830"/>
    </location>
</feature>
<evidence type="ECO:0000256" key="6">
    <source>
        <dbReference type="RuleBase" id="RU367018"/>
    </source>
</evidence>
<organism evidence="9 10">
    <name type="scientific">Urochloa decumbens</name>
    <dbReference type="NCBI Taxonomy" id="240449"/>
    <lineage>
        <taxon>Eukaryota</taxon>
        <taxon>Viridiplantae</taxon>
        <taxon>Streptophyta</taxon>
        <taxon>Embryophyta</taxon>
        <taxon>Tracheophyta</taxon>
        <taxon>Spermatophyta</taxon>
        <taxon>Magnoliopsida</taxon>
        <taxon>Liliopsida</taxon>
        <taxon>Poales</taxon>
        <taxon>Poaceae</taxon>
        <taxon>PACMAD clade</taxon>
        <taxon>Panicoideae</taxon>
        <taxon>Panicodae</taxon>
        <taxon>Paniceae</taxon>
        <taxon>Melinidinae</taxon>
        <taxon>Urochloa</taxon>
    </lineage>
</organism>
<dbReference type="InterPro" id="IPR004330">
    <property type="entry name" value="FAR1_DNA_bnd_dom"/>
</dbReference>
<dbReference type="InterPro" id="IPR031052">
    <property type="entry name" value="FHY3/FAR1"/>
</dbReference>
<comment type="similarity">
    <text evidence="1 6">Belongs to the FHY3/FAR1 family.</text>
</comment>
<feature type="domain" description="SWIM-type" evidence="8">
    <location>
        <begin position="550"/>
        <end position="586"/>
    </location>
</feature>
<feature type="compositionally biased region" description="Acidic residues" evidence="7">
    <location>
        <begin position="821"/>
        <end position="830"/>
    </location>
</feature>
<dbReference type="SMART" id="SM00575">
    <property type="entry name" value="ZnF_PMZ"/>
    <property type="match status" value="1"/>
</dbReference>
<feature type="compositionally biased region" description="Basic and acidic residues" evidence="7">
    <location>
        <begin position="772"/>
        <end position="806"/>
    </location>
</feature>
<dbReference type="InterPro" id="IPR007527">
    <property type="entry name" value="Znf_SWIM"/>
</dbReference>
<comment type="function">
    <text evidence="6">Putative transcription activator involved in regulating light control of development.</text>
</comment>
<proteinExistence type="inferred from homology"/>
<reference evidence="9" key="1">
    <citation type="submission" date="2024-10" db="EMBL/GenBank/DDBJ databases">
        <authorList>
            <person name="Ryan C."/>
        </authorList>
    </citation>
    <scope>NUCLEOTIDE SEQUENCE [LARGE SCALE GENOMIC DNA]</scope>
</reference>
<feature type="compositionally biased region" description="Basic and acidic residues" evidence="7">
    <location>
        <begin position="11"/>
        <end position="20"/>
    </location>
</feature>
<dbReference type="AlphaFoldDB" id="A0ABC9E1G9"/>
<protein>
    <recommendedName>
        <fullName evidence="6">Protein FAR1-RELATED SEQUENCE</fullName>
    </recommendedName>
</protein>
<dbReference type="GO" id="GO:0008270">
    <property type="term" value="F:zinc ion binding"/>
    <property type="evidence" value="ECO:0007669"/>
    <property type="project" value="UniProtKB-UniRule"/>
</dbReference>
<accession>A0ABC9E1G9</accession>
<gene>
    <name evidence="9" type="ORF">URODEC1_LOCUS90614</name>
</gene>
<evidence type="ECO:0000256" key="3">
    <source>
        <dbReference type="ARBA" id="ARBA00022771"/>
    </source>
</evidence>